<dbReference type="InterPro" id="IPR056475">
    <property type="entry name" value="GBD_Hemicentin/VWA7"/>
</dbReference>
<dbReference type="InterPro" id="IPR036465">
    <property type="entry name" value="vWFA_dom_sf"/>
</dbReference>
<name>A0ABV2BQS9_9GAMM</name>
<dbReference type="Gene3D" id="3.40.50.410">
    <property type="entry name" value="von Willebrand factor, type A domain"/>
    <property type="match status" value="1"/>
</dbReference>
<dbReference type="InterPro" id="IPR002035">
    <property type="entry name" value="VWF_A"/>
</dbReference>
<dbReference type="PROSITE" id="PS50234">
    <property type="entry name" value="VWFA"/>
    <property type="match status" value="1"/>
</dbReference>
<accession>A0ABV2BQS9</accession>
<keyword evidence="2" id="KW-1185">Reference proteome</keyword>
<sequence length="651" mass="73146">MKKLRNLWLTSFLVYGALLAVHVNAKNARVTPDVRVLIDISGSMKKNDPENLRVPALQLITNLLPKKSKAGVWTFGRYVNMMVPLSEVDENWQNKATQTAKKINSAGLYTNIGSVMEKASFGWNSPDPDEKRSLILLTDGMVDISKDPQVNAKERERIIQKVLPKLKKANVAIHTVALSQNADHELLKLLSSQTDGWYQAVDNAEKLQKVFLKIFEQSTQRDNLPLTDNQFTVDNSIEEMTLLVFKKSAAEQVALIDPQGQKISHGSDNGNVRWFSADGYALITVKTPQPGNWKIEANVDPDNRVMVVSKLGLNINPVPNNLLSGESIDYQMELLEDGTKITKEDFLKLINARLLQDKNGQASKMAMFYDSGSHVFKQSFFTDEFEGVLQLTLEVKSPTFERMRNHAVNIYGSPLITEIQQSDSLEQPHLIRFQVREDIVDASTLQVNATIRYPDQEKQYRVIDDFSRPLELKVFPAGGEYSVALDISGKTSLSRNFTVSPAPVVFTAKAIQSEQLVGETPQDDTQEATEVPNLTEQLAAQITDSAQEEAATEPQEHEKIEENSKPETLPTQDNEDVAPPEQEESNIRMWVYIGLGANLFIGLLGFLGWKLIKKKNQSNTYSMTSELGLDDEEDDDDDQDDDREESREDKK</sequence>
<dbReference type="CDD" id="cd00198">
    <property type="entry name" value="vWFA"/>
    <property type="match status" value="1"/>
</dbReference>
<comment type="caution">
    <text evidence="1">The sequence shown here is derived from an EMBL/GenBank/DDBJ whole genome shotgun (WGS) entry which is preliminary data.</text>
</comment>
<dbReference type="Pfam" id="PF00092">
    <property type="entry name" value="VWA"/>
    <property type="match status" value="1"/>
</dbReference>
<organism evidence="1 2">
    <name type="scientific">Aliikangiella maris</name>
    <dbReference type="NCBI Taxonomy" id="3162458"/>
    <lineage>
        <taxon>Bacteria</taxon>
        <taxon>Pseudomonadati</taxon>
        <taxon>Pseudomonadota</taxon>
        <taxon>Gammaproteobacteria</taxon>
        <taxon>Oceanospirillales</taxon>
        <taxon>Pleioneaceae</taxon>
        <taxon>Aliikangiella</taxon>
    </lineage>
</organism>
<dbReference type="SUPFAM" id="SSF53300">
    <property type="entry name" value="vWA-like"/>
    <property type="match status" value="1"/>
</dbReference>
<dbReference type="SMART" id="SM00327">
    <property type="entry name" value="VWA"/>
    <property type="match status" value="1"/>
</dbReference>
<dbReference type="EMBL" id="JBEVCJ010000003">
    <property type="protein sequence ID" value="MET1254289.1"/>
    <property type="molecule type" value="Genomic_DNA"/>
</dbReference>
<proteinExistence type="predicted"/>
<evidence type="ECO:0000313" key="2">
    <source>
        <dbReference type="Proteomes" id="UP001548189"/>
    </source>
</evidence>
<reference evidence="1 2" key="1">
    <citation type="submission" date="2024-06" db="EMBL/GenBank/DDBJ databases">
        <authorList>
            <person name="Li F."/>
        </authorList>
    </citation>
    <scope>NUCLEOTIDE SEQUENCE [LARGE SCALE GENOMIC DNA]</scope>
    <source>
        <strain evidence="1 2">GXAS 311</strain>
    </source>
</reference>
<evidence type="ECO:0000313" key="1">
    <source>
        <dbReference type="EMBL" id="MET1254289.1"/>
    </source>
</evidence>
<dbReference type="Pfam" id="PF23560">
    <property type="entry name" value="GBD_Hemicentin"/>
    <property type="match status" value="1"/>
</dbReference>
<protein>
    <submittedName>
        <fullName evidence="1">VWA domain-containing protein</fullName>
    </submittedName>
</protein>
<dbReference type="Proteomes" id="UP001548189">
    <property type="component" value="Unassembled WGS sequence"/>
</dbReference>
<gene>
    <name evidence="1" type="ORF">ABVT43_04020</name>
</gene>